<feature type="domain" description="RRM" evidence="5">
    <location>
        <begin position="367"/>
        <end position="448"/>
    </location>
</feature>
<proteinExistence type="predicted"/>
<dbReference type="AlphaFoldDB" id="A0A6A6UKX6"/>
<keyword evidence="7" id="KW-1185">Reference proteome</keyword>
<evidence type="ECO:0000256" key="4">
    <source>
        <dbReference type="SAM" id="MobiDB-lite"/>
    </source>
</evidence>
<dbReference type="EMBL" id="MU004232">
    <property type="protein sequence ID" value="KAF2672181.1"/>
    <property type="molecule type" value="Genomic_DNA"/>
</dbReference>
<dbReference type="InterPro" id="IPR012677">
    <property type="entry name" value="Nucleotide-bd_a/b_plait_sf"/>
</dbReference>
<dbReference type="Pfam" id="PF00076">
    <property type="entry name" value="RRM_1"/>
    <property type="match status" value="2"/>
</dbReference>
<feature type="compositionally biased region" description="Polar residues" evidence="4">
    <location>
        <begin position="569"/>
        <end position="583"/>
    </location>
</feature>
<evidence type="ECO:0000256" key="2">
    <source>
        <dbReference type="ARBA" id="ARBA00022884"/>
    </source>
</evidence>
<dbReference type="Proteomes" id="UP000799302">
    <property type="component" value="Unassembled WGS sequence"/>
</dbReference>
<evidence type="ECO:0000256" key="3">
    <source>
        <dbReference type="PROSITE-ProRule" id="PRU00176"/>
    </source>
</evidence>
<feature type="region of interest" description="Disordered" evidence="4">
    <location>
        <begin position="157"/>
        <end position="178"/>
    </location>
</feature>
<keyword evidence="2 3" id="KW-0694">RNA-binding</keyword>
<gene>
    <name evidence="6" type="ORF">BT63DRAFT_476973</name>
</gene>
<organism evidence="6 7">
    <name type="scientific">Microthyrium microscopicum</name>
    <dbReference type="NCBI Taxonomy" id="703497"/>
    <lineage>
        <taxon>Eukaryota</taxon>
        <taxon>Fungi</taxon>
        <taxon>Dikarya</taxon>
        <taxon>Ascomycota</taxon>
        <taxon>Pezizomycotina</taxon>
        <taxon>Dothideomycetes</taxon>
        <taxon>Dothideomycetes incertae sedis</taxon>
        <taxon>Microthyriales</taxon>
        <taxon>Microthyriaceae</taxon>
        <taxon>Microthyrium</taxon>
    </lineage>
</organism>
<evidence type="ECO:0000259" key="5">
    <source>
        <dbReference type="PROSITE" id="PS50102"/>
    </source>
</evidence>
<dbReference type="SUPFAM" id="SSF54928">
    <property type="entry name" value="RNA-binding domain, RBD"/>
    <property type="match status" value="2"/>
</dbReference>
<dbReference type="Gene3D" id="3.30.70.330">
    <property type="match status" value="2"/>
</dbReference>
<evidence type="ECO:0000313" key="7">
    <source>
        <dbReference type="Proteomes" id="UP000799302"/>
    </source>
</evidence>
<dbReference type="OrthoDB" id="271725at2759"/>
<dbReference type="PANTHER" id="PTHR24012">
    <property type="entry name" value="RNA BINDING PROTEIN"/>
    <property type="match status" value="1"/>
</dbReference>
<evidence type="ECO:0000313" key="6">
    <source>
        <dbReference type="EMBL" id="KAF2672181.1"/>
    </source>
</evidence>
<feature type="region of interest" description="Disordered" evidence="4">
    <location>
        <begin position="1"/>
        <end position="55"/>
    </location>
</feature>
<dbReference type="GO" id="GO:0003723">
    <property type="term" value="F:RNA binding"/>
    <property type="evidence" value="ECO:0007669"/>
    <property type="project" value="UniProtKB-UniRule"/>
</dbReference>
<dbReference type="SMART" id="SM00360">
    <property type="entry name" value="RRM"/>
    <property type="match status" value="2"/>
</dbReference>
<feature type="domain" description="RRM" evidence="5">
    <location>
        <begin position="279"/>
        <end position="352"/>
    </location>
</feature>
<name>A0A6A6UKX6_9PEZI</name>
<dbReference type="InterPro" id="IPR035979">
    <property type="entry name" value="RBD_domain_sf"/>
</dbReference>
<feature type="compositionally biased region" description="Polar residues" evidence="4">
    <location>
        <begin position="1"/>
        <end position="16"/>
    </location>
</feature>
<feature type="region of interest" description="Disordered" evidence="4">
    <location>
        <begin position="544"/>
        <end position="591"/>
    </location>
</feature>
<protein>
    <recommendedName>
        <fullName evidence="5">RRM domain-containing protein</fullName>
    </recommendedName>
</protein>
<dbReference type="InterPro" id="IPR000504">
    <property type="entry name" value="RRM_dom"/>
</dbReference>
<keyword evidence="1" id="KW-0677">Repeat</keyword>
<dbReference type="PROSITE" id="PS50102">
    <property type="entry name" value="RRM"/>
    <property type="match status" value="2"/>
</dbReference>
<feature type="compositionally biased region" description="Polar residues" evidence="4">
    <location>
        <begin position="26"/>
        <end position="35"/>
    </location>
</feature>
<reference evidence="6" key="1">
    <citation type="journal article" date="2020" name="Stud. Mycol.">
        <title>101 Dothideomycetes genomes: a test case for predicting lifestyles and emergence of pathogens.</title>
        <authorList>
            <person name="Haridas S."/>
            <person name="Albert R."/>
            <person name="Binder M."/>
            <person name="Bloem J."/>
            <person name="Labutti K."/>
            <person name="Salamov A."/>
            <person name="Andreopoulos B."/>
            <person name="Baker S."/>
            <person name="Barry K."/>
            <person name="Bills G."/>
            <person name="Bluhm B."/>
            <person name="Cannon C."/>
            <person name="Castanera R."/>
            <person name="Culley D."/>
            <person name="Daum C."/>
            <person name="Ezra D."/>
            <person name="Gonzalez J."/>
            <person name="Henrissat B."/>
            <person name="Kuo A."/>
            <person name="Liang C."/>
            <person name="Lipzen A."/>
            <person name="Lutzoni F."/>
            <person name="Magnuson J."/>
            <person name="Mondo S."/>
            <person name="Nolan M."/>
            <person name="Ohm R."/>
            <person name="Pangilinan J."/>
            <person name="Park H.-J."/>
            <person name="Ramirez L."/>
            <person name="Alfaro M."/>
            <person name="Sun H."/>
            <person name="Tritt A."/>
            <person name="Yoshinaga Y."/>
            <person name="Zwiers L.-H."/>
            <person name="Turgeon B."/>
            <person name="Goodwin S."/>
            <person name="Spatafora J."/>
            <person name="Crous P."/>
            <person name="Grigoriev I."/>
        </authorList>
    </citation>
    <scope>NUCLEOTIDE SEQUENCE</scope>
    <source>
        <strain evidence="6">CBS 115976</strain>
    </source>
</reference>
<sequence length="591" mass="64522">MHLSRQLSNMHRQNPNMAGYNGAPDYSNQRRSASATYHGGSYGHPTPHGHAQEPRSHYQADNMNSMNQAFGSMSVSNSQRVGSHVPAYSEQQQYGGMSMSPMPVMQGSQSMNYGPNLTPASSVGPGSVYGQMGPPFMPASGYAAGYVQQGTVSSNWGSRVPSDATHTTMPPLTTPRRGSFGSTAEDHMPGTPYVQYPGYPNNFAVMDRSPMNGGYANSTTPSPSQYMPGYMGKPYAIAPISDKIQSLLKMEPPIPSAIPAPSSPVKPLDRCLENKNGETNVYIRGLLPETTDEMLQGWGKRFGDIQSSKSIIDHKTGTCKGFGFIKYHNFDDAEECIRGFHHLGYEVSFARESFYSKLKKFADETNTNLYVSNIPRNFNEHELSNVFGPYKVLSSRILRDDRGNGRGVGFARFESRDVCEQVINDYNNTVVAKPGGEEHTIQIRYSDTHEQKSLKQQTAAARSFRAAEFEYGCSQALRAGILPPQSAERMQSIASPTSMAPLGNEFEAYMQQGYMPQQAMMAPMRRPITYQHAGLPTIKSENSFKADNVHSPATPGSTADDGAALVSETRASSPGSGNSNSVHKISPAKTE</sequence>
<accession>A0A6A6UKX6</accession>
<evidence type="ECO:0000256" key="1">
    <source>
        <dbReference type="ARBA" id="ARBA00022737"/>
    </source>
</evidence>